<gene>
    <name evidence="1" type="ORF">KPL71_021131</name>
</gene>
<evidence type="ECO:0000313" key="2">
    <source>
        <dbReference type="Proteomes" id="UP000829398"/>
    </source>
</evidence>
<proteinExistence type="predicted"/>
<evidence type="ECO:0000313" key="1">
    <source>
        <dbReference type="EMBL" id="KAH9715627.1"/>
    </source>
</evidence>
<organism evidence="1 2">
    <name type="scientific">Citrus sinensis</name>
    <name type="common">Sweet orange</name>
    <name type="synonym">Citrus aurantium var. sinensis</name>
    <dbReference type="NCBI Taxonomy" id="2711"/>
    <lineage>
        <taxon>Eukaryota</taxon>
        <taxon>Viridiplantae</taxon>
        <taxon>Streptophyta</taxon>
        <taxon>Embryophyta</taxon>
        <taxon>Tracheophyta</taxon>
        <taxon>Spermatophyta</taxon>
        <taxon>Magnoliopsida</taxon>
        <taxon>eudicotyledons</taxon>
        <taxon>Gunneridae</taxon>
        <taxon>Pentapetalae</taxon>
        <taxon>rosids</taxon>
        <taxon>malvids</taxon>
        <taxon>Sapindales</taxon>
        <taxon>Rutaceae</taxon>
        <taxon>Aurantioideae</taxon>
        <taxon>Citrus</taxon>
    </lineage>
</organism>
<comment type="caution">
    <text evidence="1">The sequence shown here is derived from an EMBL/GenBank/DDBJ whole genome shotgun (WGS) entry which is preliminary data.</text>
</comment>
<protein>
    <submittedName>
        <fullName evidence="1">Uncharacterized protein</fullName>
    </submittedName>
</protein>
<reference evidence="2" key="1">
    <citation type="journal article" date="2023" name="Hortic. Res.">
        <title>A chromosome-level phased genome enabling allele-level studies in sweet orange: a case study on citrus Huanglongbing tolerance.</title>
        <authorList>
            <person name="Wu B."/>
            <person name="Yu Q."/>
            <person name="Deng Z."/>
            <person name="Duan Y."/>
            <person name="Luo F."/>
            <person name="Gmitter F. Jr."/>
        </authorList>
    </citation>
    <scope>NUCLEOTIDE SEQUENCE [LARGE SCALE GENOMIC DNA]</scope>
    <source>
        <strain evidence="2">cv. Valencia</strain>
    </source>
</reference>
<sequence>MSYKQTPVGSSGHIVICPLNTQSKEYFQLNLNVFSFGVLLLEIAWDLWTSNRTLELIDPILEDEYSSKPMLLRYVNIALLCVQESADDRPTMNDVVSMLTNEAAALLPPKQPAFSYVRNTVTSTSSTGKTEEAR</sequence>
<dbReference type="Proteomes" id="UP000829398">
    <property type="component" value="Chromosome 7"/>
</dbReference>
<name>A0ACB8JD01_CITSI</name>
<keyword evidence="2" id="KW-1185">Reference proteome</keyword>
<dbReference type="EMBL" id="CM039176">
    <property type="protein sequence ID" value="KAH9715627.1"/>
    <property type="molecule type" value="Genomic_DNA"/>
</dbReference>
<accession>A0ACB8JD01</accession>